<protein>
    <submittedName>
        <fullName evidence="3">Mental retardation GTPase activating protein homolog 4-like</fullName>
    </submittedName>
</protein>
<dbReference type="RefSeq" id="XP_021815012.1">
    <property type="nucleotide sequence ID" value="XM_021959320.1"/>
</dbReference>
<evidence type="ECO:0000313" key="2">
    <source>
        <dbReference type="Proteomes" id="UP000515124"/>
    </source>
</evidence>
<dbReference type="GeneID" id="110757636"/>
<gene>
    <name evidence="3" type="primary">LOC110757636</name>
</gene>
<dbReference type="Proteomes" id="UP000515124">
    <property type="component" value="Unplaced"/>
</dbReference>
<dbReference type="Gramene" id="Pav_sc0000586.1_g960.1.br:mrna">
    <property type="protein sequence ID" value="Pav_sc0000586.1_g960.1.br:CDS:1"/>
    <property type="gene ID" value="Pav_sc0000586.1_g960.1.br"/>
</dbReference>
<sequence length="170" mass="18761">MRAVSYLPPPTPPCHPLVRNLNKPPLNLKSLSVSAKSQPPGQDLGGLGQSILTKLKSNHKPTTPILSKQKQKQKQKQRQNQEGKQIISGSDVLFALQKAADKKSREIGKKKKKANVSPSSSSSSSYVGSHREEEGVDEDGKVRPLCVKSEWGDRLDELEKRFQELSSKVI</sequence>
<proteinExistence type="predicted"/>
<feature type="compositionally biased region" description="Low complexity" evidence="1">
    <location>
        <begin position="115"/>
        <end position="125"/>
    </location>
</feature>
<evidence type="ECO:0000313" key="3">
    <source>
        <dbReference type="RefSeq" id="XP_021815012.1"/>
    </source>
</evidence>
<evidence type="ECO:0000256" key="1">
    <source>
        <dbReference type="SAM" id="MobiDB-lite"/>
    </source>
</evidence>
<accession>A0A6P5SLD2</accession>
<dbReference type="PANTHER" id="PTHR37728:SF1">
    <property type="entry name" value="OS06G0132300 PROTEIN"/>
    <property type="match status" value="1"/>
</dbReference>
<reference evidence="3" key="1">
    <citation type="submission" date="2025-08" db="UniProtKB">
        <authorList>
            <consortium name="RefSeq"/>
        </authorList>
    </citation>
    <scope>IDENTIFICATION</scope>
</reference>
<feature type="compositionally biased region" description="Basic and acidic residues" evidence="1">
    <location>
        <begin position="129"/>
        <end position="142"/>
    </location>
</feature>
<keyword evidence="2" id="KW-1185">Reference proteome</keyword>
<dbReference type="AlphaFoldDB" id="A0A6P5SLD2"/>
<dbReference type="PANTHER" id="PTHR37728">
    <property type="entry name" value="BNAA04G26730D PROTEIN"/>
    <property type="match status" value="1"/>
</dbReference>
<name>A0A6P5SLD2_PRUAV</name>
<feature type="region of interest" description="Disordered" evidence="1">
    <location>
        <begin position="99"/>
        <end position="143"/>
    </location>
</feature>
<feature type="compositionally biased region" description="Low complexity" evidence="1">
    <location>
        <begin position="20"/>
        <end position="42"/>
    </location>
</feature>
<dbReference type="KEGG" id="pavi:110757636"/>
<feature type="region of interest" description="Disordered" evidence="1">
    <location>
        <begin position="1"/>
        <end position="87"/>
    </location>
</feature>
<organism evidence="2 3">
    <name type="scientific">Prunus avium</name>
    <name type="common">Cherry</name>
    <name type="synonym">Cerasus avium</name>
    <dbReference type="NCBI Taxonomy" id="42229"/>
    <lineage>
        <taxon>Eukaryota</taxon>
        <taxon>Viridiplantae</taxon>
        <taxon>Streptophyta</taxon>
        <taxon>Embryophyta</taxon>
        <taxon>Tracheophyta</taxon>
        <taxon>Spermatophyta</taxon>
        <taxon>Magnoliopsida</taxon>
        <taxon>eudicotyledons</taxon>
        <taxon>Gunneridae</taxon>
        <taxon>Pentapetalae</taxon>
        <taxon>rosids</taxon>
        <taxon>fabids</taxon>
        <taxon>Rosales</taxon>
        <taxon>Rosaceae</taxon>
        <taxon>Amygdaloideae</taxon>
        <taxon>Amygdaleae</taxon>
        <taxon>Prunus</taxon>
    </lineage>
</organism>